<dbReference type="EMBL" id="CM004467">
    <property type="protein sequence ID" value="OCT97069.1"/>
    <property type="molecule type" value="Genomic_DNA"/>
</dbReference>
<keyword evidence="1" id="KW-0732">Signal</keyword>
<sequence>MSALTAFNIFCCCSYFILANLINLNSHSAAGFSGIVRNGGDTRTGCRTDVSEGLKGLFTFQHFFQFC</sequence>
<evidence type="ECO:0000256" key="1">
    <source>
        <dbReference type="SAM" id="SignalP"/>
    </source>
</evidence>
<organism evidence="2 3">
    <name type="scientific">Xenopus laevis</name>
    <name type="common">African clawed frog</name>
    <dbReference type="NCBI Taxonomy" id="8355"/>
    <lineage>
        <taxon>Eukaryota</taxon>
        <taxon>Metazoa</taxon>
        <taxon>Chordata</taxon>
        <taxon>Craniata</taxon>
        <taxon>Vertebrata</taxon>
        <taxon>Euteleostomi</taxon>
        <taxon>Amphibia</taxon>
        <taxon>Batrachia</taxon>
        <taxon>Anura</taxon>
        <taxon>Pipoidea</taxon>
        <taxon>Pipidae</taxon>
        <taxon>Xenopodinae</taxon>
        <taxon>Xenopus</taxon>
        <taxon>Xenopus</taxon>
    </lineage>
</organism>
<evidence type="ECO:0000313" key="2">
    <source>
        <dbReference type="EMBL" id="OCT97069.1"/>
    </source>
</evidence>
<protein>
    <recommendedName>
        <fullName evidence="4">Secreted protein</fullName>
    </recommendedName>
</protein>
<accession>A0A974I0E8</accession>
<name>A0A974I0E8_XENLA</name>
<reference evidence="3" key="1">
    <citation type="journal article" date="2016" name="Nature">
        <title>Genome evolution in the allotetraploid frog Xenopus laevis.</title>
        <authorList>
            <person name="Session A.M."/>
            <person name="Uno Y."/>
            <person name="Kwon T."/>
            <person name="Chapman J.A."/>
            <person name="Toyoda A."/>
            <person name="Takahashi S."/>
            <person name="Fukui A."/>
            <person name="Hikosaka A."/>
            <person name="Suzuki A."/>
            <person name="Kondo M."/>
            <person name="van Heeringen S.J."/>
            <person name="Quigley I."/>
            <person name="Heinz S."/>
            <person name="Ogino H."/>
            <person name="Ochi H."/>
            <person name="Hellsten U."/>
            <person name="Lyons J.B."/>
            <person name="Simakov O."/>
            <person name="Putnam N."/>
            <person name="Stites J."/>
            <person name="Kuroki Y."/>
            <person name="Tanaka T."/>
            <person name="Michiue T."/>
            <person name="Watanabe M."/>
            <person name="Bogdanovic O."/>
            <person name="Lister R."/>
            <person name="Georgiou G."/>
            <person name="Paranjpe S.S."/>
            <person name="van Kruijsbergen I."/>
            <person name="Shu S."/>
            <person name="Carlson J."/>
            <person name="Kinoshita T."/>
            <person name="Ohta Y."/>
            <person name="Mawaribuchi S."/>
            <person name="Jenkins J."/>
            <person name="Grimwood J."/>
            <person name="Schmutz J."/>
            <person name="Mitros T."/>
            <person name="Mozaffari S.V."/>
            <person name="Suzuki Y."/>
            <person name="Haramoto Y."/>
            <person name="Yamamoto T.S."/>
            <person name="Takagi C."/>
            <person name="Heald R."/>
            <person name="Miller K."/>
            <person name="Haudenschild C."/>
            <person name="Kitzman J."/>
            <person name="Nakayama T."/>
            <person name="Izutsu Y."/>
            <person name="Robert J."/>
            <person name="Fortriede J."/>
            <person name="Burns K."/>
            <person name="Lotay V."/>
            <person name="Karimi K."/>
            <person name="Yasuoka Y."/>
            <person name="Dichmann D.S."/>
            <person name="Flajnik M.F."/>
            <person name="Houston D.W."/>
            <person name="Shendure J."/>
            <person name="DuPasquier L."/>
            <person name="Vize P.D."/>
            <person name="Zorn A.M."/>
            <person name="Ito M."/>
            <person name="Marcotte E.M."/>
            <person name="Wallingford J.B."/>
            <person name="Ito Y."/>
            <person name="Asashima M."/>
            <person name="Ueno N."/>
            <person name="Matsuda Y."/>
            <person name="Veenstra G.J."/>
            <person name="Fujiyama A."/>
            <person name="Harland R.M."/>
            <person name="Taira M."/>
            <person name="Rokhsar D.S."/>
        </authorList>
    </citation>
    <scope>NUCLEOTIDE SEQUENCE [LARGE SCALE GENOMIC DNA]</scope>
    <source>
        <strain evidence="3">J</strain>
    </source>
</reference>
<feature type="signal peptide" evidence="1">
    <location>
        <begin position="1"/>
        <end position="19"/>
    </location>
</feature>
<gene>
    <name evidence="2" type="ORF">XELAEV_18009291mg</name>
</gene>
<proteinExistence type="predicted"/>
<feature type="chain" id="PRO_5038007334" description="Secreted protein" evidence="1">
    <location>
        <begin position="20"/>
        <end position="67"/>
    </location>
</feature>
<dbReference type="Proteomes" id="UP000694892">
    <property type="component" value="Chromosome 1S"/>
</dbReference>
<evidence type="ECO:0008006" key="4">
    <source>
        <dbReference type="Google" id="ProtNLM"/>
    </source>
</evidence>
<dbReference type="AlphaFoldDB" id="A0A974I0E8"/>
<evidence type="ECO:0000313" key="3">
    <source>
        <dbReference type="Proteomes" id="UP000694892"/>
    </source>
</evidence>